<sequence>MSSPSSPRPHPSLHQPLRLPPPVTRPSVIDRKASCWCGSGLKFKHCHLDRERRRPFNPFEYSEAVRKELGRRYCSHADESGATCSGPIIDAHTVQKEGGLRAIARGGKVYTLLATLNGLIKTDGRLEPRLIGIGDASVFSGFCSNHDNDLFRPIEGKTCTIGPREALLFAYRAACFEAFMKRAQCETAKLFTRLDEGRPVEEQESIQNAARAYTHNVAAALEGTHSRKASYDRRVKANDTEGFHYSWTWFDTLLPVASCGTFLPDFDLAGTPLQRIGHGDVAYEQVALNVTAYEGRSVIVLGWTGAAGGPASRFAASFEALDDGAKAACAVRLPLEYLENSYINPEWWEALSEAEQRNLVRHSSETFGRRRGRDMLLLSRPLPKYETATAIDQGGSGMDVQDGAD</sequence>
<organism evidence="2 3">
    <name type="scientific">Brevundimonas vesicularis</name>
    <name type="common">Pseudomonas vesicularis</name>
    <dbReference type="NCBI Taxonomy" id="41276"/>
    <lineage>
        <taxon>Bacteria</taxon>
        <taxon>Pseudomonadati</taxon>
        <taxon>Pseudomonadota</taxon>
        <taxon>Alphaproteobacteria</taxon>
        <taxon>Caulobacterales</taxon>
        <taxon>Caulobacteraceae</taxon>
        <taxon>Brevundimonas</taxon>
    </lineage>
</organism>
<gene>
    <name evidence="2" type="ORF">NCTC11166_03017</name>
</gene>
<feature type="region of interest" description="Disordered" evidence="1">
    <location>
        <begin position="1"/>
        <end position="24"/>
    </location>
</feature>
<protein>
    <submittedName>
        <fullName evidence="2">SEC-C motif</fullName>
    </submittedName>
</protein>
<accession>A0A2X1D9T9</accession>
<evidence type="ECO:0000256" key="1">
    <source>
        <dbReference type="SAM" id="MobiDB-lite"/>
    </source>
</evidence>
<dbReference type="Pfam" id="PF02810">
    <property type="entry name" value="SEC-C"/>
    <property type="match status" value="1"/>
</dbReference>
<reference evidence="2 3" key="1">
    <citation type="submission" date="2018-06" db="EMBL/GenBank/DDBJ databases">
        <authorList>
            <consortium name="Pathogen Informatics"/>
            <person name="Doyle S."/>
        </authorList>
    </citation>
    <scope>NUCLEOTIDE SEQUENCE [LARGE SCALE GENOMIC DNA]</scope>
    <source>
        <strain evidence="2 3">NCTC11166</strain>
    </source>
</reference>
<dbReference type="EMBL" id="UAQP01000014">
    <property type="protein sequence ID" value="SPU55616.1"/>
    <property type="molecule type" value="Genomic_DNA"/>
</dbReference>
<dbReference type="AlphaFoldDB" id="A0A2X1D9T9"/>
<evidence type="ECO:0000313" key="3">
    <source>
        <dbReference type="Proteomes" id="UP000251186"/>
    </source>
</evidence>
<feature type="compositionally biased region" description="Pro residues" evidence="1">
    <location>
        <begin position="1"/>
        <end position="10"/>
    </location>
</feature>
<dbReference type="SUPFAM" id="SSF103642">
    <property type="entry name" value="Sec-C motif"/>
    <property type="match status" value="1"/>
</dbReference>
<name>A0A2X1D9T9_BREVE</name>
<proteinExistence type="predicted"/>
<dbReference type="InterPro" id="IPR004027">
    <property type="entry name" value="SEC_C_motif"/>
</dbReference>
<dbReference type="Proteomes" id="UP000251186">
    <property type="component" value="Unassembled WGS sequence"/>
</dbReference>
<evidence type="ECO:0000313" key="2">
    <source>
        <dbReference type="EMBL" id="SPU55616.1"/>
    </source>
</evidence>